<dbReference type="PROSITE" id="PS50885">
    <property type="entry name" value="HAMP"/>
    <property type="match status" value="1"/>
</dbReference>
<name>A0ABU3A3X4_9GAMM</name>
<dbReference type="EMBL" id="JAVRIF010000009">
    <property type="protein sequence ID" value="MDT0604864.1"/>
    <property type="molecule type" value="Genomic_DNA"/>
</dbReference>
<evidence type="ECO:0000256" key="5">
    <source>
        <dbReference type="SAM" id="Coils"/>
    </source>
</evidence>
<organism evidence="9 10">
    <name type="scientific">Thalassotalea castellviae</name>
    <dbReference type="NCBI Taxonomy" id="3075612"/>
    <lineage>
        <taxon>Bacteria</taxon>
        <taxon>Pseudomonadati</taxon>
        <taxon>Pseudomonadota</taxon>
        <taxon>Gammaproteobacteria</taxon>
        <taxon>Alteromonadales</taxon>
        <taxon>Colwelliaceae</taxon>
        <taxon>Thalassotalea</taxon>
    </lineage>
</organism>
<feature type="transmembrane region" description="Helical" evidence="6">
    <location>
        <begin position="325"/>
        <end position="343"/>
    </location>
</feature>
<dbReference type="InterPro" id="IPR004089">
    <property type="entry name" value="MCPsignal_dom"/>
</dbReference>
<dbReference type="Gene3D" id="1.10.287.950">
    <property type="entry name" value="Methyl-accepting chemotaxis protein"/>
    <property type="match status" value="1"/>
</dbReference>
<accession>A0ABU3A3X4</accession>
<evidence type="ECO:0000256" key="6">
    <source>
        <dbReference type="SAM" id="Phobius"/>
    </source>
</evidence>
<reference evidence="9 10" key="1">
    <citation type="submission" date="2023-09" db="EMBL/GenBank/DDBJ databases">
        <authorList>
            <person name="Rey-Velasco X."/>
        </authorList>
    </citation>
    <scope>NUCLEOTIDE SEQUENCE [LARGE SCALE GENOMIC DNA]</scope>
    <source>
        <strain evidence="9 10">W431</strain>
    </source>
</reference>
<sequence length="673" mass="73771">MQLKVSHKVIIGFVVVLLLLFVASISSINILSGIKTATSQVDKFAIPVQNYSSKVQIHLLKQAKLSSLIPYVTDADRLAELKKQFTVVGNELNQEVLKIDKLLAKHESASFLKDFKTYYLPYSNTVKVMFSDKESILSQQVEITQQKDILVETLRSVEDQLVELSYLEDPEQENLLEQLSSVSVQVEGYLISLSESIETIPSINTMENALSVEESVVIGFDNTKPLLDYLKRLSKGHVSFEIVDKVAVDFDTLTPLISGEQSLSQMKIGQLTQVDVLEQQSILSESQVNSSIVAIDKLLVAFNNEVNHLQNNVLKDVDKGQTSTWILLLIISIVSTIISIVTVRSMSLPLVRINKALAHIAKGDLSRQLKVESEDEYGILSKNVNLVVEDLRSLVGEISSNCHLLSNAAISSTNEVAEIVSSIEQQQNTVAQVTDITTQLNVSADNVLQQAKSAEEQMTAALNQSDDLKAIANNTNKQISGLSNGLDTTSNLINELQQESTNIGGILETIQSIADQTNLLALNAAIEAARAGESGRGFAVVADEVRMLASRTQESTAEINLMITSLQSKTQRAVLEVNEGKAEAENCQEHTAKLLETLNLITQAIEQMYSMSLDIAQSAQHQNTLSGDINLSINDVVQLSQYSNDKSLSTLSHSKEVASLAQKLDKSVDEFNL</sequence>
<evidence type="ECO:0000313" key="10">
    <source>
        <dbReference type="Proteomes" id="UP001266357"/>
    </source>
</evidence>
<feature type="domain" description="Methyl-accepting transducer" evidence="7">
    <location>
        <begin position="401"/>
        <end position="637"/>
    </location>
</feature>
<keyword evidence="10" id="KW-1185">Reference proteome</keyword>
<gene>
    <name evidence="9" type="ORF">RM573_14775</name>
</gene>
<dbReference type="Pfam" id="PF00015">
    <property type="entry name" value="MCPsignal"/>
    <property type="match status" value="1"/>
</dbReference>
<evidence type="ECO:0000259" key="8">
    <source>
        <dbReference type="PROSITE" id="PS50885"/>
    </source>
</evidence>
<comment type="similarity">
    <text evidence="3">Belongs to the methyl-accepting chemotaxis (MCP) protein family.</text>
</comment>
<dbReference type="SUPFAM" id="SSF58104">
    <property type="entry name" value="Methyl-accepting chemotaxis protein (MCP) signaling domain"/>
    <property type="match status" value="1"/>
</dbReference>
<dbReference type="RefSeq" id="WP_311583751.1">
    <property type="nucleotide sequence ID" value="NZ_JAVRIF010000009.1"/>
</dbReference>
<evidence type="ECO:0000256" key="2">
    <source>
        <dbReference type="ARBA" id="ARBA00023224"/>
    </source>
</evidence>
<dbReference type="PRINTS" id="PR00260">
    <property type="entry name" value="CHEMTRNSDUCR"/>
</dbReference>
<dbReference type="PANTHER" id="PTHR32089:SF112">
    <property type="entry name" value="LYSOZYME-LIKE PROTEIN-RELATED"/>
    <property type="match status" value="1"/>
</dbReference>
<comment type="caution">
    <text evidence="9">The sequence shown here is derived from an EMBL/GenBank/DDBJ whole genome shotgun (WGS) entry which is preliminary data.</text>
</comment>
<keyword evidence="6" id="KW-0812">Transmembrane</keyword>
<dbReference type="PANTHER" id="PTHR32089">
    <property type="entry name" value="METHYL-ACCEPTING CHEMOTAXIS PROTEIN MCPB"/>
    <property type="match status" value="1"/>
</dbReference>
<evidence type="ECO:0000259" key="7">
    <source>
        <dbReference type="PROSITE" id="PS50111"/>
    </source>
</evidence>
<dbReference type="InterPro" id="IPR003660">
    <property type="entry name" value="HAMP_dom"/>
</dbReference>
<comment type="subcellular location">
    <subcellularLocation>
        <location evidence="1">Membrane</location>
    </subcellularLocation>
</comment>
<evidence type="ECO:0000256" key="4">
    <source>
        <dbReference type="PROSITE-ProRule" id="PRU00284"/>
    </source>
</evidence>
<evidence type="ECO:0000256" key="1">
    <source>
        <dbReference type="ARBA" id="ARBA00004370"/>
    </source>
</evidence>
<protein>
    <submittedName>
        <fullName evidence="9">Methyl-accepting chemotaxis protein</fullName>
    </submittedName>
</protein>
<feature type="domain" description="HAMP" evidence="8">
    <location>
        <begin position="344"/>
        <end position="396"/>
    </location>
</feature>
<keyword evidence="6" id="KW-0472">Membrane</keyword>
<proteinExistence type="inferred from homology"/>
<dbReference type="Proteomes" id="UP001266357">
    <property type="component" value="Unassembled WGS sequence"/>
</dbReference>
<keyword evidence="6" id="KW-1133">Transmembrane helix</keyword>
<evidence type="ECO:0000313" key="9">
    <source>
        <dbReference type="EMBL" id="MDT0604864.1"/>
    </source>
</evidence>
<dbReference type="SMART" id="SM00283">
    <property type="entry name" value="MA"/>
    <property type="match status" value="1"/>
</dbReference>
<dbReference type="InterPro" id="IPR004090">
    <property type="entry name" value="Chemotax_Me-accpt_rcpt"/>
</dbReference>
<feature type="coiled-coil region" evidence="5">
    <location>
        <begin position="444"/>
        <end position="471"/>
    </location>
</feature>
<keyword evidence="5" id="KW-0175">Coiled coil</keyword>
<evidence type="ECO:0000256" key="3">
    <source>
        <dbReference type="ARBA" id="ARBA00029447"/>
    </source>
</evidence>
<dbReference type="PROSITE" id="PS50111">
    <property type="entry name" value="CHEMOTAXIS_TRANSDUC_2"/>
    <property type="match status" value="1"/>
</dbReference>
<keyword evidence="2 4" id="KW-0807">Transducer</keyword>
<dbReference type="CDD" id="cd06225">
    <property type="entry name" value="HAMP"/>
    <property type="match status" value="1"/>
</dbReference>
<dbReference type="Pfam" id="PF00672">
    <property type="entry name" value="HAMP"/>
    <property type="match status" value="1"/>
</dbReference>
<dbReference type="SMART" id="SM00304">
    <property type="entry name" value="HAMP"/>
    <property type="match status" value="1"/>
</dbReference>